<keyword evidence="1" id="KW-0175">Coiled coil</keyword>
<dbReference type="KEGG" id="tasa:A1Q1_07444"/>
<dbReference type="Proteomes" id="UP000002748">
    <property type="component" value="Unassembled WGS sequence"/>
</dbReference>
<feature type="coiled-coil region" evidence="1">
    <location>
        <begin position="223"/>
        <end position="257"/>
    </location>
</feature>
<evidence type="ECO:0000256" key="2">
    <source>
        <dbReference type="SAM" id="MobiDB-lite"/>
    </source>
</evidence>
<name>J8TJ61_TRIAS</name>
<proteinExistence type="predicted"/>
<evidence type="ECO:0000256" key="1">
    <source>
        <dbReference type="SAM" id="Coils"/>
    </source>
</evidence>
<feature type="region of interest" description="Disordered" evidence="2">
    <location>
        <begin position="1"/>
        <end position="35"/>
    </location>
</feature>
<accession>J8TJ61</accession>
<dbReference type="HOGENOM" id="CLU_967050_0_0_1"/>
<reference evidence="3 4" key="1">
    <citation type="journal article" date="2012" name="Eukaryot. Cell">
        <title>Draft genome sequence of CBS 2479, the standard type strain of Trichosporon asahii.</title>
        <authorList>
            <person name="Yang R.Y."/>
            <person name="Li H.T."/>
            <person name="Zhu H."/>
            <person name="Zhou G.P."/>
            <person name="Wang M."/>
            <person name="Wang L."/>
        </authorList>
    </citation>
    <scope>NUCLEOTIDE SEQUENCE [LARGE SCALE GENOMIC DNA]</scope>
    <source>
        <strain evidence="4">ATCC 90039 / CBS 2479 / JCM 2466 / KCTC 7840 / NCYC 2677 / UAMH 7654</strain>
    </source>
</reference>
<feature type="compositionally biased region" description="Polar residues" evidence="2">
    <location>
        <begin position="18"/>
        <end position="28"/>
    </location>
</feature>
<feature type="compositionally biased region" description="Pro residues" evidence="2">
    <location>
        <begin position="1"/>
        <end position="10"/>
    </location>
</feature>
<dbReference type="VEuPathDB" id="FungiDB:A1Q1_07444"/>
<dbReference type="EMBL" id="ALBS01000005">
    <property type="protein sequence ID" value="EJT53206.1"/>
    <property type="molecule type" value="Genomic_DNA"/>
</dbReference>
<comment type="caution">
    <text evidence="3">The sequence shown here is derived from an EMBL/GenBank/DDBJ whole genome shotgun (WGS) entry which is preliminary data.</text>
</comment>
<dbReference type="GeneID" id="25990956"/>
<dbReference type="RefSeq" id="XP_014184245.1">
    <property type="nucleotide sequence ID" value="XM_014328770.1"/>
</dbReference>
<gene>
    <name evidence="3" type="ORF">A1Q1_07444</name>
</gene>
<organism evidence="3 4">
    <name type="scientific">Trichosporon asahii var. asahii (strain ATCC 90039 / CBS 2479 / JCM 2466 / KCTC 7840 / NBRC 103889/ NCYC 2677 / UAMH 7654)</name>
    <name type="common">Yeast</name>
    <dbReference type="NCBI Taxonomy" id="1186058"/>
    <lineage>
        <taxon>Eukaryota</taxon>
        <taxon>Fungi</taxon>
        <taxon>Dikarya</taxon>
        <taxon>Basidiomycota</taxon>
        <taxon>Agaricomycotina</taxon>
        <taxon>Tremellomycetes</taxon>
        <taxon>Trichosporonales</taxon>
        <taxon>Trichosporonaceae</taxon>
        <taxon>Trichosporon</taxon>
    </lineage>
</organism>
<dbReference type="AlphaFoldDB" id="J8TJ61"/>
<sequence length="288" mass="32016">MTNSPPPDPPVAQDEDNSNAAQDLQTPTFGLYPQPRALPYSAQEAELMEETDDCTRWIRSLSMDEDVYSVVSDSDAGSNSGSGEEIDAEGLKVYKADTARELELIRSRLESILTVGGARLAPRPAHLYPAELFTTFLTDWDNVQWLGARLLESGLDLESNNPATYRYVVLAAEMMESDLASTVARLMEDVEAYYAQILRGYGLLMREEEGEIARLRGEVAGDMGTLEARLDMAVRELDKAKREAEKEKAERMALETLLGRLPEDMRRELVLANSVALTPGQRARWGIP</sequence>
<evidence type="ECO:0000313" key="4">
    <source>
        <dbReference type="Proteomes" id="UP000002748"/>
    </source>
</evidence>
<evidence type="ECO:0000313" key="3">
    <source>
        <dbReference type="EMBL" id="EJT53206.1"/>
    </source>
</evidence>
<protein>
    <submittedName>
        <fullName evidence="3">Uncharacterized protein</fullName>
    </submittedName>
</protein>